<proteinExistence type="inferred from homology"/>
<dbReference type="EMBL" id="LCAL01000003">
    <property type="protein sequence ID" value="KKR90958.1"/>
    <property type="molecule type" value="Genomic_DNA"/>
</dbReference>
<sequence length="257" mass="29016">MQLTFRILEMFAERYPNVFNSLSENLKLLNGGSIGIDIDAVTQATYVLALNKISHTLRKNIQKEDLVTYWELAKIAKDNGVDPDKAMELAKSAWNDDEVYANAPAMPGIKSFLQMLNEATLPYLFISSRPVEHLEATREWFRKELPWVKPENIILGRKEGMSGGEFKSGMINRYGVALHIEDAVEEAKTIAQETPAHVIIVPQPWNDNGRFVHPRIKYLGESSYSNGSWSVIRFLSGPQAKDFLSDKVNSFCVAQSH</sequence>
<evidence type="ECO:0000256" key="2">
    <source>
        <dbReference type="PIRSR" id="PIRSR610708-1"/>
    </source>
</evidence>
<dbReference type="Pfam" id="PF06941">
    <property type="entry name" value="NT5C"/>
    <property type="match status" value="1"/>
</dbReference>
<dbReference type="InterPro" id="IPR036412">
    <property type="entry name" value="HAD-like_sf"/>
</dbReference>
<evidence type="ECO:0000313" key="4">
    <source>
        <dbReference type="Proteomes" id="UP000034275"/>
    </source>
</evidence>
<reference evidence="3 4" key="1">
    <citation type="journal article" date="2015" name="Nature">
        <title>rRNA introns, odd ribosomes, and small enigmatic genomes across a large radiation of phyla.</title>
        <authorList>
            <person name="Brown C.T."/>
            <person name="Hug L.A."/>
            <person name="Thomas B.C."/>
            <person name="Sharon I."/>
            <person name="Castelle C.J."/>
            <person name="Singh A."/>
            <person name="Wilkins M.J."/>
            <person name="Williams K.H."/>
            <person name="Banfield J.F."/>
        </authorList>
    </citation>
    <scope>NUCLEOTIDE SEQUENCE [LARGE SCALE GENOMIC DNA]</scope>
</reference>
<dbReference type="PANTHER" id="PTHR35134:SF2">
    <property type="entry name" value="NUCLEOTIDASE YQFW-RELATED"/>
    <property type="match status" value="1"/>
</dbReference>
<accession>A0A0G0UQB6</accession>
<dbReference type="GO" id="GO:0009264">
    <property type="term" value="P:deoxyribonucleotide catabolic process"/>
    <property type="evidence" value="ECO:0007669"/>
    <property type="project" value="InterPro"/>
</dbReference>
<dbReference type="GO" id="GO:0008253">
    <property type="term" value="F:5'-nucleotidase activity"/>
    <property type="evidence" value="ECO:0007669"/>
    <property type="project" value="InterPro"/>
</dbReference>
<dbReference type="Proteomes" id="UP000034275">
    <property type="component" value="Unassembled WGS sequence"/>
</dbReference>
<comment type="caution">
    <text evidence="3">The sequence shown here is derived from an EMBL/GenBank/DDBJ whole genome shotgun (WGS) entry which is preliminary data.</text>
</comment>
<protein>
    <submittedName>
        <fullName evidence="3">Uncharacterized protein</fullName>
    </submittedName>
</protein>
<feature type="active site" description="Proton donor" evidence="2">
    <location>
        <position position="39"/>
    </location>
</feature>
<dbReference type="InterPro" id="IPR052419">
    <property type="entry name" value="5_3-deoxyribonucleotidase-like"/>
</dbReference>
<dbReference type="PANTHER" id="PTHR35134">
    <property type="entry name" value="NUCLEOTIDASE YQFW-RELATED"/>
    <property type="match status" value="1"/>
</dbReference>
<name>A0A0G0UQB6_9BACT</name>
<dbReference type="Gene3D" id="3.40.50.1000">
    <property type="entry name" value="HAD superfamily/HAD-like"/>
    <property type="match status" value="1"/>
</dbReference>
<comment type="similarity">
    <text evidence="1">Belongs to the 5'(3')-deoxyribonucleotidase family.</text>
</comment>
<gene>
    <name evidence="3" type="ORF">UU39_C0003G0008</name>
</gene>
<evidence type="ECO:0000313" key="3">
    <source>
        <dbReference type="EMBL" id="KKR90958.1"/>
    </source>
</evidence>
<dbReference type="SUPFAM" id="SSF56784">
    <property type="entry name" value="HAD-like"/>
    <property type="match status" value="1"/>
</dbReference>
<organism evidence="3 4">
    <name type="scientific">Candidatus Woesebacteria bacterium GW2011_GWD1_41_12</name>
    <dbReference type="NCBI Taxonomy" id="1618593"/>
    <lineage>
        <taxon>Bacteria</taxon>
        <taxon>Candidatus Woeseibacteriota</taxon>
    </lineage>
</organism>
<feature type="active site" description="Nucleophile" evidence="2">
    <location>
        <position position="37"/>
    </location>
</feature>
<dbReference type="InterPro" id="IPR023214">
    <property type="entry name" value="HAD_sf"/>
</dbReference>
<dbReference type="InterPro" id="IPR010708">
    <property type="entry name" value="5'(3')-deoxyribonucleotidase"/>
</dbReference>
<dbReference type="AlphaFoldDB" id="A0A0G0UQB6"/>
<evidence type="ECO:0000256" key="1">
    <source>
        <dbReference type="ARBA" id="ARBA00009589"/>
    </source>
</evidence>